<organism evidence="2 3">
    <name type="scientific">Heliobacterium mobile</name>
    <name type="common">Heliobacillus mobilis</name>
    <dbReference type="NCBI Taxonomy" id="28064"/>
    <lineage>
        <taxon>Bacteria</taxon>
        <taxon>Bacillati</taxon>
        <taxon>Bacillota</taxon>
        <taxon>Clostridia</taxon>
        <taxon>Eubacteriales</taxon>
        <taxon>Heliobacteriaceae</taxon>
        <taxon>Heliobacterium</taxon>
    </lineage>
</organism>
<dbReference type="GO" id="GO:0003677">
    <property type="term" value="F:DNA binding"/>
    <property type="evidence" value="ECO:0007669"/>
    <property type="project" value="InterPro"/>
</dbReference>
<dbReference type="Proteomes" id="UP000430670">
    <property type="component" value="Unassembled WGS sequence"/>
</dbReference>
<evidence type="ECO:0000259" key="1">
    <source>
        <dbReference type="PROSITE" id="PS50943"/>
    </source>
</evidence>
<sequence length="150" mass="17150">MGKGLVSVNLDDKIDVIYRLVKAGEFLKNMRVEKKLSLAKLSDALGGTVSSNYLSLLERGKVSEPSEEVLRALAKFYEIPEEEIFNQFGKIPEEVIRALRDQPFMTTIFNSIYKRGYPEDIQKKVVSEALQAFNEITKKYEHTLTKTDEK</sequence>
<keyword evidence="3" id="KW-1185">Reference proteome</keyword>
<dbReference type="RefSeq" id="WP_155474986.1">
    <property type="nucleotide sequence ID" value="NZ_WNKU01000002.1"/>
</dbReference>
<dbReference type="EMBL" id="WNKU01000002">
    <property type="protein sequence ID" value="MTV47866.1"/>
    <property type="molecule type" value="Genomic_DNA"/>
</dbReference>
<dbReference type="InterPro" id="IPR001387">
    <property type="entry name" value="Cro/C1-type_HTH"/>
</dbReference>
<protein>
    <submittedName>
        <fullName evidence="2">Helix-turn-helix domain-containing protein</fullName>
    </submittedName>
</protein>
<feature type="domain" description="HTH cro/C1-type" evidence="1">
    <location>
        <begin position="27"/>
        <end position="84"/>
    </location>
</feature>
<gene>
    <name evidence="2" type="ORF">GJ688_02560</name>
</gene>
<evidence type="ECO:0000313" key="3">
    <source>
        <dbReference type="Proteomes" id="UP000430670"/>
    </source>
</evidence>
<dbReference type="Pfam" id="PF01381">
    <property type="entry name" value="HTH_3"/>
    <property type="match status" value="1"/>
</dbReference>
<dbReference type="SUPFAM" id="SSF47413">
    <property type="entry name" value="lambda repressor-like DNA-binding domains"/>
    <property type="match status" value="1"/>
</dbReference>
<proteinExistence type="predicted"/>
<evidence type="ECO:0000313" key="2">
    <source>
        <dbReference type="EMBL" id="MTV47866.1"/>
    </source>
</evidence>
<dbReference type="PROSITE" id="PS50943">
    <property type="entry name" value="HTH_CROC1"/>
    <property type="match status" value="1"/>
</dbReference>
<dbReference type="SMART" id="SM00530">
    <property type="entry name" value="HTH_XRE"/>
    <property type="match status" value="1"/>
</dbReference>
<dbReference type="OrthoDB" id="9808239at2"/>
<reference evidence="2 3" key="1">
    <citation type="submission" date="2019-11" db="EMBL/GenBank/DDBJ databases">
        <title>Whole-genome sequence of a the green, strictly anaerobic photosynthetic bacterium Heliobacillus mobilis DSM 6151.</title>
        <authorList>
            <person name="Kyndt J.A."/>
            <person name="Meyer T.E."/>
        </authorList>
    </citation>
    <scope>NUCLEOTIDE SEQUENCE [LARGE SCALE GENOMIC DNA]</scope>
    <source>
        <strain evidence="2 3">DSM 6151</strain>
    </source>
</reference>
<accession>A0A6I3SFR4</accession>
<dbReference type="InterPro" id="IPR010982">
    <property type="entry name" value="Lambda_DNA-bd_dom_sf"/>
</dbReference>
<dbReference type="CDD" id="cd00093">
    <property type="entry name" value="HTH_XRE"/>
    <property type="match status" value="1"/>
</dbReference>
<name>A0A6I3SFR4_HELMO</name>
<dbReference type="AlphaFoldDB" id="A0A6I3SFR4"/>
<comment type="caution">
    <text evidence="2">The sequence shown here is derived from an EMBL/GenBank/DDBJ whole genome shotgun (WGS) entry which is preliminary data.</text>
</comment>
<dbReference type="Gene3D" id="1.10.260.40">
    <property type="entry name" value="lambda repressor-like DNA-binding domains"/>
    <property type="match status" value="1"/>
</dbReference>